<reference evidence="2" key="1">
    <citation type="submission" date="2023-10" db="EMBL/GenBank/DDBJ databases">
        <authorList>
            <person name="Chen Y."/>
            <person name="Shah S."/>
            <person name="Dougan E. K."/>
            <person name="Thang M."/>
            <person name="Chan C."/>
        </authorList>
    </citation>
    <scope>NUCLEOTIDE SEQUENCE [LARGE SCALE GENOMIC DNA]</scope>
</reference>
<sequence length="116" mass="12277">ELHELALSLGGLLDAKASRLRQALQTLAQMESDFATRRARRRRVGLRRALLDHGAALSAPSGEDAGAGEELGPSPDAHAAELRRAERRRRREDPGPQPAEAGTPPARATPTASGSA</sequence>
<feature type="region of interest" description="Disordered" evidence="1">
    <location>
        <begin position="53"/>
        <end position="116"/>
    </location>
</feature>
<evidence type="ECO:0000256" key="1">
    <source>
        <dbReference type="SAM" id="MobiDB-lite"/>
    </source>
</evidence>
<comment type="caution">
    <text evidence="2">The sequence shown here is derived from an EMBL/GenBank/DDBJ whole genome shotgun (WGS) entry which is preliminary data.</text>
</comment>
<evidence type="ECO:0000313" key="2">
    <source>
        <dbReference type="EMBL" id="CAK0907351.1"/>
    </source>
</evidence>
<keyword evidence="3" id="KW-1185">Reference proteome</keyword>
<feature type="non-terminal residue" evidence="2">
    <location>
        <position position="1"/>
    </location>
</feature>
<accession>A0ABN9Y4A1</accession>
<name>A0ABN9Y4A1_9DINO</name>
<feature type="compositionally biased region" description="Low complexity" evidence="1">
    <location>
        <begin position="98"/>
        <end position="116"/>
    </location>
</feature>
<proteinExistence type="predicted"/>
<dbReference type="Proteomes" id="UP001189429">
    <property type="component" value="Unassembled WGS sequence"/>
</dbReference>
<evidence type="ECO:0000313" key="3">
    <source>
        <dbReference type="Proteomes" id="UP001189429"/>
    </source>
</evidence>
<organism evidence="2 3">
    <name type="scientific">Prorocentrum cordatum</name>
    <dbReference type="NCBI Taxonomy" id="2364126"/>
    <lineage>
        <taxon>Eukaryota</taxon>
        <taxon>Sar</taxon>
        <taxon>Alveolata</taxon>
        <taxon>Dinophyceae</taxon>
        <taxon>Prorocentrales</taxon>
        <taxon>Prorocentraceae</taxon>
        <taxon>Prorocentrum</taxon>
    </lineage>
</organism>
<protein>
    <submittedName>
        <fullName evidence="2">Uncharacterized protein</fullName>
    </submittedName>
</protein>
<gene>
    <name evidence="2" type="ORF">PCOR1329_LOCUS82393</name>
</gene>
<dbReference type="EMBL" id="CAUYUJ010021842">
    <property type="protein sequence ID" value="CAK0907351.1"/>
    <property type="molecule type" value="Genomic_DNA"/>
</dbReference>